<keyword evidence="1" id="KW-1133">Transmembrane helix</keyword>
<feature type="transmembrane region" description="Helical" evidence="1">
    <location>
        <begin position="201"/>
        <end position="220"/>
    </location>
</feature>
<name>A0A5C6K8I2_PARDI</name>
<organism evidence="2 3">
    <name type="scientific">Parabacteroides distasonis</name>
    <dbReference type="NCBI Taxonomy" id="823"/>
    <lineage>
        <taxon>Bacteria</taxon>
        <taxon>Pseudomonadati</taxon>
        <taxon>Bacteroidota</taxon>
        <taxon>Bacteroidia</taxon>
        <taxon>Bacteroidales</taxon>
        <taxon>Tannerellaceae</taxon>
        <taxon>Parabacteroides</taxon>
    </lineage>
</organism>
<feature type="transmembrane region" description="Helical" evidence="1">
    <location>
        <begin position="335"/>
        <end position="361"/>
    </location>
</feature>
<sequence>MVEVLDLLCFVWGSIFFILSVKSISYGRLNAYYIFTLVFFFFHFPSLIIDHLFSDQIVVFYESPNLFNALIDSDVAIIYDISICFIIFILYYNSLKDKNVIFLDIIKKIQYFQLGKITNMIFIFCMLLPALSILIAPDSSIYGIWAYPYRYSMSVEDDLFHETVMFTALNVSFFCMIFYALQNKKSDLLICLNILIITWLSFKRTFIVFSAIVLIFIEYLKDNFFLKAKQSIVKSIFLVLVCVYYFIYYTINTGKGTDVPFYYLYTLYYSRHYSLKVAIYDQLNGMSMLTYRGESFLFDLFFYIPRSIWNDKPSFFTQYFTNYCKDKDPESFSLVFYYVNIWSEFVANFHLFGIFIAFLFIKIIINISEKSNNKCAYVLAILFLTFYFFWGIQPQTMIIIALWFVMLFVGLIRRRINNI</sequence>
<dbReference type="AlphaFoldDB" id="A0A5C6K8I2"/>
<feature type="transmembrane region" description="Helical" evidence="1">
    <location>
        <begin position="121"/>
        <end position="147"/>
    </location>
</feature>
<dbReference type="Proteomes" id="UP000315827">
    <property type="component" value="Unassembled WGS sequence"/>
</dbReference>
<protein>
    <submittedName>
        <fullName evidence="2">Oligosaccharide repeat unit polymerase</fullName>
    </submittedName>
</protein>
<feature type="transmembrane region" description="Helical" evidence="1">
    <location>
        <begin position="232"/>
        <end position="251"/>
    </location>
</feature>
<accession>A0A5C6K8I2</accession>
<proteinExistence type="predicted"/>
<feature type="transmembrane region" description="Helical" evidence="1">
    <location>
        <begin position="31"/>
        <end position="53"/>
    </location>
</feature>
<feature type="transmembrane region" description="Helical" evidence="1">
    <location>
        <begin position="159"/>
        <end position="181"/>
    </location>
</feature>
<feature type="transmembrane region" description="Helical" evidence="1">
    <location>
        <begin position="396"/>
        <end position="412"/>
    </location>
</feature>
<comment type="caution">
    <text evidence="2">The sequence shown here is derived from an EMBL/GenBank/DDBJ whole genome shotgun (WGS) entry which is preliminary data.</text>
</comment>
<gene>
    <name evidence="2" type="ORF">FSA05_21945</name>
</gene>
<dbReference type="RefSeq" id="WP_146376192.1">
    <property type="nucleotide sequence ID" value="NZ_VOHW01000023.1"/>
</dbReference>
<dbReference type="EMBL" id="VOHW01000023">
    <property type="protein sequence ID" value="TWV57988.1"/>
    <property type="molecule type" value="Genomic_DNA"/>
</dbReference>
<evidence type="ECO:0000313" key="3">
    <source>
        <dbReference type="Proteomes" id="UP000315827"/>
    </source>
</evidence>
<feature type="transmembrane region" description="Helical" evidence="1">
    <location>
        <begin position="7"/>
        <end position="25"/>
    </location>
</feature>
<keyword evidence="1" id="KW-0472">Membrane</keyword>
<keyword evidence="1" id="KW-0812">Transmembrane</keyword>
<reference evidence="2 3" key="1">
    <citation type="submission" date="2019-07" db="EMBL/GenBank/DDBJ databases">
        <title>Genome sequencing of Parabacteroides distasonis iSURF_7.</title>
        <authorList>
            <person name="Degefu H.N."/>
            <person name="Ruoff K.L."/>
            <person name="Price C.E."/>
            <person name="Valls R.A."/>
            <person name="O'Toole G.A."/>
        </authorList>
    </citation>
    <scope>NUCLEOTIDE SEQUENCE [LARGE SCALE GENOMIC DNA]</scope>
    <source>
        <strain evidence="2 3">CFPLTA003_1B</strain>
    </source>
</reference>
<evidence type="ECO:0000313" key="2">
    <source>
        <dbReference type="EMBL" id="TWV57988.1"/>
    </source>
</evidence>
<evidence type="ECO:0000256" key="1">
    <source>
        <dbReference type="SAM" id="Phobius"/>
    </source>
</evidence>
<feature type="transmembrane region" description="Helical" evidence="1">
    <location>
        <begin position="74"/>
        <end position="92"/>
    </location>
</feature>
<feature type="transmembrane region" description="Helical" evidence="1">
    <location>
        <begin position="373"/>
        <end position="390"/>
    </location>
</feature>